<sequence length="162" mass="17706">MSKSFLSAITTERDASLGEKIVNNVYQSSDKDIIPAVIRLSELTLTLSGESTVANSVVWGNAKLEFSEVSVEITPEIPYQAPLKDKTGAVVREEIQRQPKRAKINFIMAVTFEIDYDGASARIQDTYSLTGALLEDGGTSGTPLEITTAGEWRLLAHERLSD</sequence>
<proteinExistence type="predicted"/>
<evidence type="ECO:0000313" key="1">
    <source>
        <dbReference type="EMBL" id="MPN16272.1"/>
    </source>
</evidence>
<reference evidence="1" key="1">
    <citation type="submission" date="2019-08" db="EMBL/GenBank/DDBJ databases">
        <authorList>
            <person name="Kucharzyk K."/>
            <person name="Murdoch R.W."/>
            <person name="Higgins S."/>
            <person name="Loffler F."/>
        </authorList>
    </citation>
    <scope>NUCLEOTIDE SEQUENCE</scope>
</reference>
<dbReference type="EMBL" id="VSSQ01063195">
    <property type="protein sequence ID" value="MPN16272.1"/>
    <property type="molecule type" value="Genomic_DNA"/>
</dbReference>
<gene>
    <name evidence="1" type="ORF">SDC9_163610</name>
</gene>
<dbReference type="AlphaFoldDB" id="A0A645FRM7"/>
<organism evidence="1">
    <name type="scientific">bioreactor metagenome</name>
    <dbReference type="NCBI Taxonomy" id="1076179"/>
    <lineage>
        <taxon>unclassified sequences</taxon>
        <taxon>metagenomes</taxon>
        <taxon>ecological metagenomes</taxon>
    </lineage>
</organism>
<protein>
    <submittedName>
        <fullName evidence="1">Uncharacterized protein</fullName>
    </submittedName>
</protein>
<accession>A0A645FRM7</accession>
<name>A0A645FRM7_9ZZZZ</name>
<comment type="caution">
    <text evidence="1">The sequence shown here is derived from an EMBL/GenBank/DDBJ whole genome shotgun (WGS) entry which is preliminary data.</text>
</comment>